<name>A0A398B3T2_9BACI</name>
<feature type="transmembrane region" description="Helical" evidence="7">
    <location>
        <begin position="82"/>
        <end position="103"/>
    </location>
</feature>
<dbReference type="SUPFAM" id="SSF160240">
    <property type="entry name" value="Cation efflux protein cytoplasmic domain-like"/>
    <property type="match status" value="1"/>
</dbReference>
<evidence type="ECO:0000259" key="8">
    <source>
        <dbReference type="Pfam" id="PF01545"/>
    </source>
</evidence>
<dbReference type="InterPro" id="IPR036837">
    <property type="entry name" value="Cation_efflux_CTD_sf"/>
</dbReference>
<dbReference type="Gene3D" id="3.30.70.1350">
    <property type="entry name" value="Cation efflux protein, cytoplasmic domain"/>
    <property type="match status" value="1"/>
</dbReference>
<dbReference type="PANTHER" id="PTHR43840:SF50">
    <property type="entry name" value="MANGANESE EFFLUX SYSTEM PROTEIN MNES"/>
    <property type="match status" value="1"/>
</dbReference>
<dbReference type="InterPro" id="IPR002524">
    <property type="entry name" value="Cation_efflux"/>
</dbReference>
<evidence type="ECO:0000256" key="2">
    <source>
        <dbReference type="ARBA" id="ARBA00008114"/>
    </source>
</evidence>
<keyword evidence="4 7" id="KW-0812">Transmembrane</keyword>
<comment type="caution">
    <text evidence="10">The sequence shown here is derived from an EMBL/GenBank/DDBJ whole genome shotgun (WGS) entry which is preliminary data.</text>
</comment>
<comment type="similarity">
    <text evidence="2">Belongs to the cation diffusion facilitator (CDF) transporter (TC 2.A.4) family.</text>
</comment>
<dbReference type="RefSeq" id="WP_119113163.1">
    <property type="nucleotide sequence ID" value="NZ_CBCSEO010000001.1"/>
</dbReference>
<dbReference type="InterPro" id="IPR050291">
    <property type="entry name" value="CDF_Transporter"/>
</dbReference>
<keyword evidence="3" id="KW-0813">Transport</keyword>
<comment type="subcellular location">
    <subcellularLocation>
        <location evidence="1">Membrane</location>
        <topology evidence="1">Multi-pass membrane protein</topology>
    </subcellularLocation>
</comment>
<evidence type="ECO:0000256" key="1">
    <source>
        <dbReference type="ARBA" id="ARBA00004141"/>
    </source>
</evidence>
<dbReference type="InterPro" id="IPR027469">
    <property type="entry name" value="Cation_efflux_TMD_sf"/>
</dbReference>
<dbReference type="Proteomes" id="UP000265816">
    <property type="component" value="Unassembled WGS sequence"/>
</dbReference>
<evidence type="ECO:0000259" key="9">
    <source>
        <dbReference type="Pfam" id="PF16916"/>
    </source>
</evidence>
<gene>
    <name evidence="10" type="ORF">D1970_12290</name>
</gene>
<evidence type="ECO:0000313" key="10">
    <source>
        <dbReference type="EMBL" id="RID84659.1"/>
    </source>
</evidence>
<proteinExistence type="inferred from homology"/>
<evidence type="ECO:0000256" key="4">
    <source>
        <dbReference type="ARBA" id="ARBA00022692"/>
    </source>
</evidence>
<dbReference type="GO" id="GO:0016020">
    <property type="term" value="C:membrane"/>
    <property type="evidence" value="ECO:0007669"/>
    <property type="project" value="UniProtKB-SubCell"/>
</dbReference>
<dbReference type="EMBL" id="QWVT01000019">
    <property type="protein sequence ID" value="RID84659.1"/>
    <property type="molecule type" value="Genomic_DNA"/>
</dbReference>
<dbReference type="NCBIfam" id="TIGR01297">
    <property type="entry name" value="CDF"/>
    <property type="match status" value="1"/>
</dbReference>
<keyword evidence="5 7" id="KW-1133">Transmembrane helix</keyword>
<dbReference type="OrthoDB" id="9806522at2"/>
<evidence type="ECO:0000313" key="11">
    <source>
        <dbReference type="Proteomes" id="UP000265816"/>
    </source>
</evidence>
<dbReference type="SUPFAM" id="SSF161111">
    <property type="entry name" value="Cation efflux protein transmembrane domain-like"/>
    <property type="match status" value="1"/>
</dbReference>
<dbReference type="Pfam" id="PF01545">
    <property type="entry name" value="Cation_efflux"/>
    <property type="match status" value="1"/>
</dbReference>
<feature type="transmembrane region" description="Helical" evidence="7">
    <location>
        <begin position="44"/>
        <end position="61"/>
    </location>
</feature>
<feature type="transmembrane region" description="Helical" evidence="7">
    <location>
        <begin position="115"/>
        <end position="133"/>
    </location>
</feature>
<dbReference type="PANTHER" id="PTHR43840">
    <property type="entry name" value="MITOCHONDRIAL METAL TRANSPORTER 1-RELATED"/>
    <property type="match status" value="1"/>
</dbReference>
<dbReference type="AlphaFoldDB" id="A0A398B3T2"/>
<feature type="domain" description="Cation efflux protein transmembrane" evidence="8">
    <location>
        <begin position="15"/>
        <end position="206"/>
    </location>
</feature>
<dbReference type="InterPro" id="IPR027470">
    <property type="entry name" value="Cation_efflux_CTD"/>
</dbReference>
<feature type="domain" description="Cation efflux protein cytoplasmic" evidence="9">
    <location>
        <begin position="212"/>
        <end position="287"/>
    </location>
</feature>
<dbReference type="Pfam" id="PF16916">
    <property type="entry name" value="ZT_dimer"/>
    <property type="match status" value="1"/>
</dbReference>
<accession>A0A398B3T2</accession>
<evidence type="ECO:0000256" key="7">
    <source>
        <dbReference type="SAM" id="Phobius"/>
    </source>
</evidence>
<keyword evidence="6 7" id="KW-0472">Membrane</keyword>
<evidence type="ECO:0000256" key="6">
    <source>
        <dbReference type="ARBA" id="ARBA00023136"/>
    </source>
</evidence>
<feature type="transmembrane region" description="Helical" evidence="7">
    <location>
        <begin position="12"/>
        <end position="32"/>
    </location>
</feature>
<sequence length="293" mass="31502">MDRSEQIKAGEVGAWVSIFAYIILAAVKLAVGKISHSEGLWADGLNNSTDIIASIAVLIGLKISRKPADQDHLYGHYRAEAVASLVAAFIMVTVGIQVIIGGIQSAVNPSPETPQWISAWVALACAAAMYGVYRYNLALGNKIQSSSIKAVAYDNRSDALVSIGAFAGIVGTKSGIEFLDTLAAILVGLVICRTAWSIFYDASHTLTDGFDTDSMKKIKEKVRDTAGVQEVTDIKARMHGNLVLVEATIRVNPSLNVIESHEITELIEQKLKTECNVSSATIHIEPFQTLSEN</sequence>
<dbReference type="GO" id="GO:0008324">
    <property type="term" value="F:monoatomic cation transmembrane transporter activity"/>
    <property type="evidence" value="ECO:0007669"/>
    <property type="project" value="InterPro"/>
</dbReference>
<reference evidence="10 11" key="1">
    <citation type="submission" date="2018-08" db="EMBL/GenBank/DDBJ databases">
        <title>Bacillus jemisoniae sp. nov., Bacillus chryseoplanitiae sp. nov., Bacillus resnikiae sp. nov., and Bacillus frankliniae sp. nov., isolated from Viking spacecraft and associated surfaces.</title>
        <authorList>
            <person name="Seuylemezian A."/>
            <person name="Vaishampayan P."/>
        </authorList>
    </citation>
    <scope>NUCLEOTIDE SEQUENCE [LARGE SCALE GENOMIC DNA]</scope>
    <source>
        <strain evidence="10 11">JJ-247</strain>
    </source>
</reference>
<protein>
    <submittedName>
        <fullName evidence="10">Cation transporter</fullName>
    </submittedName>
</protein>
<evidence type="ECO:0000256" key="5">
    <source>
        <dbReference type="ARBA" id="ARBA00022989"/>
    </source>
</evidence>
<dbReference type="InterPro" id="IPR058533">
    <property type="entry name" value="Cation_efflux_TM"/>
</dbReference>
<dbReference type="FunFam" id="1.20.1510.10:FF:000006">
    <property type="entry name" value="Divalent cation efflux transporter"/>
    <property type="match status" value="1"/>
</dbReference>
<organism evidence="10 11">
    <name type="scientific">Mesobacillus zeae</name>
    <dbReference type="NCBI Taxonomy" id="1917180"/>
    <lineage>
        <taxon>Bacteria</taxon>
        <taxon>Bacillati</taxon>
        <taxon>Bacillota</taxon>
        <taxon>Bacilli</taxon>
        <taxon>Bacillales</taxon>
        <taxon>Bacillaceae</taxon>
        <taxon>Mesobacillus</taxon>
    </lineage>
</organism>
<keyword evidence="11" id="KW-1185">Reference proteome</keyword>
<evidence type="ECO:0000256" key="3">
    <source>
        <dbReference type="ARBA" id="ARBA00022448"/>
    </source>
</evidence>
<dbReference type="Gene3D" id="1.20.1510.10">
    <property type="entry name" value="Cation efflux protein transmembrane domain"/>
    <property type="match status" value="1"/>
</dbReference>